<feature type="compositionally biased region" description="Basic and acidic residues" evidence="1">
    <location>
        <begin position="175"/>
        <end position="193"/>
    </location>
</feature>
<keyword evidence="3" id="KW-0436">Ligase</keyword>
<dbReference type="RefSeq" id="WP_322520758.1">
    <property type="nucleotide sequence ID" value="NZ_CP140153.1"/>
</dbReference>
<feature type="region of interest" description="Disordered" evidence="1">
    <location>
        <begin position="161"/>
        <end position="193"/>
    </location>
</feature>
<dbReference type="InterPro" id="IPR014144">
    <property type="entry name" value="LigD_PE_domain"/>
</dbReference>
<feature type="domain" description="DNA ligase D 3'-phosphoesterase" evidence="2">
    <location>
        <begin position="36"/>
        <end position="143"/>
    </location>
</feature>
<dbReference type="PANTHER" id="PTHR39465:SF1">
    <property type="entry name" value="DNA LIGASE D 3'-PHOSPHOESTERASE DOMAIN-CONTAINING PROTEIN"/>
    <property type="match status" value="1"/>
</dbReference>
<dbReference type="Proteomes" id="UP001327459">
    <property type="component" value="Chromosome"/>
</dbReference>
<reference evidence="3 4" key="1">
    <citation type="submission" date="2023-11" db="EMBL/GenBank/DDBJ databases">
        <title>MicrobeMod: A computational toolkit for identifying prokaryotic methylation and restriction-modification with nanopore sequencing.</title>
        <authorList>
            <person name="Crits-Christoph A."/>
            <person name="Kang S.C."/>
            <person name="Lee H."/>
            <person name="Ostrov N."/>
        </authorList>
    </citation>
    <scope>NUCLEOTIDE SEQUENCE [LARGE SCALE GENOMIC DNA]</scope>
    <source>
        <strain evidence="3 4">ATCC 49870</strain>
    </source>
</reference>
<proteinExistence type="predicted"/>
<keyword evidence="4" id="KW-1185">Reference proteome</keyword>
<evidence type="ECO:0000313" key="4">
    <source>
        <dbReference type="Proteomes" id="UP001327459"/>
    </source>
</evidence>
<accession>A0ABZ0YU89</accession>
<organism evidence="3 4">
    <name type="scientific">Guyparkeria halophila</name>
    <dbReference type="NCBI Taxonomy" id="47960"/>
    <lineage>
        <taxon>Bacteria</taxon>
        <taxon>Pseudomonadati</taxon>
        <taxon>Pseudomonadota</taxon>
        <taxon>Gammaproteobacteria</taxon>
        <taxon>Chromatiales</taxon>
        <taxon>Thioalkalibacteraceae</taxon>
        <taxon>Guyparkeria</taxon>
    </lineage>
</organism>
<evidence type="ECO:0000259" key="2">
    <source>
        <dbReference type="Pfam" id="PF13298"/>
    </source>
</evidence>
<evidence type="ECO:0000313" key="3">
    <source>
        <dbReference type="EMBL" id="WQH15733.1"/>
    </source>
</evidence>
<name>A0ABZ0YU89_9GAMM</name>
<dbReference type="Pfam" id="PF13298">
    <property type="entry name" value="LigD_N"/>
    <property type="match status" value="1"/>
</dbReference>
<dbReference type="NCBIfam" id="TIGR02777">
    <property type="entry name" value="LigD_PE_dom"/>
    <property type="match status" value="1"/>
</dbReference>
<sequence length="193" mass="21892">MRTALLHAAYANVHHREECHAMGTRTEDKPRDFVIHWHDASQRHFDVRLEVDGVLKSWAVPKGPSTDPSEKRLAIEVEDHALDYADFEGVIPEGEYGAGTVMVWDRGTYRNLDDDQSVADGLEQGLVEVWLDGEKIRGGYAFKRIQGGDKPQWLLIKMRDKAADARRNPVSTETHSVKSDRTLDEIRQQETSA</sequence>
<dbReference type="GO" id="GO:0016874">
    <property type="term" value="F:ligase activity"/>
    <property type="evidence" value="ECO:0007669"/>
    <property type="project" value="UniProtKB-KW"/>
</dbReference>
<dbReference type="EMBL" id="CP140153">
    <property type="protein sequence ID" value="WQH15733.1"/>
    <property type="molecule type" value="Genomic_DNA"/>
</dbReference>
<evidence type="ECO:0000256" key="1">
    <source>
        <dbReference type="SAM" id="MobiDB-lite"/>
    </source>
</evidence>
<protein>
    <submittedName>
        <fullName evidence="3">DNA polymerase ligase N-terminal domain-containing protein</fullName>
    </submittedName>
</protein>
<gene>
    <name evidence="3" type="ORF">SR882_08140</name>
</gene>
<dbReference type="PANTHER" id="PTHR39465">
    <property type="entry name" value="DNA LIGASE D, 3'-PHOSPHOESTERASE DOMAIN"/>
    <property type="match status" value="1"/>
</dbReference>